<dbReference type="GO" id="GO:0000224">
    <property type="term" value="F:peptide-N4-(N-acetyl-beta-glucosaminyl)asparagine amidase activity"/>
    <property type="evidence" value="ECO:0007669"/>
    <property type="project" value="TreeGrafter"/>
</dbReference>
<accession>A0A849ABG8</accession>
<dbReference type="Proteomes" id="UP000562984">
    <property type="component" value="Unassembled WGS sequence"/>
</dbReference>
<dbReference type="Gene3D" id="3.30.2080.10">
    <property type="entry name" value="GH92 mannosidase domain"/>
    <property type="match status" value="1"/>
</dbReference>
<dbReference type="GO" id="GO:0005975">
    <property type="term" value="P:carbohydrate metabolic process"/>
    <property type="evidence" value="ECO:0007669"/>
    <property type="project" value="InterPro"/>
</dbReference>
<organism evidence="4 5">
    <name type="scientific">Nakamurella aerolata</name>
    <dbReference type="NCBI Taxonomy" id="1656892"/>
    <lineage>
        <taxon>Bacteria</taxon>
        <taxon>Bacillati</taxon>
        <taxon>Actinomycetota</taxon>
        <taxon>Actinomycetes</taxon>
        <taxon>Nakamurellales</taxon>
        <taxon>Nakamurellaceae</taxon>
        <taxon>Nakamurella</taxon>
    </lineage>
</organism>
<dbReference type="PANTHER" id="PTHR12143">
    <property type="entry name" value="PEPTIDE N-GLYCANASE PNGASE -RELATED"/>
    <property type="match status" value="1"/>
</dbReference>
<keyword evidence="4" id="KW-0378">Hydrolase</keyword>
<feature type="region of interest" description="Disordered" evidence="1">
    <location>
        <begin position="1"/>
        <end position="37"/>
    </location>
</feature>
<evidence type="ECO:0000259" key="3">
    <source>
        <dbReference type="Pfam" id="PF17678"/>
    </source>
</evidence>
<dbReference type="AlphaFoldDB" id="A0A849ABG8"/>
<evidence type="ECO:0000313" key="5">
    <source>
        <dbReference type="Proteomes" id="UP000562984"/>
    </source>
</evidence>
<evidence type="ECO:0000313" key="4">
    <source>
        <dbReference type="EMBL" id="NNG37023.1"/>
    </source>
</evidence>
<dbReference type="InterPro" id="IPR008928">
    <property type="entry name" value="6-hairpin_glycosidase_sf"/>
</dbReference>
<feature type="compositionally biased region" description="Basic residues" evidence="1">
    <location>
        <begin position="1"/>
        <end position="12"/>
    </location>
</feature>
<gene>
    <name evidence="4" type="ORF">HKD39_15160</name>
</gene>
<reference evidence="4 5" key="1">
    <citation type="submission" date="2020-05" db="EMBL/GenBank/DDBJ databases">
        <title>Nakamurella sp. DB0629 isolated from air conditioner.</title>
        <authorList>
            <person name="Kim D.H."/>
            <person name="Kim D.-U."/>
        </authorList>
    </citation>
    <scope>NUCLEOTIDE SEQUENCE [LARGE SCALE GENOMIC DNA]</scope>
    <source>
        <strain evidence="4 5">DB0629</strain>
    </source>
</reference>
<dbReference type="Pfam" id="PF07971">
    <property type="entry name" value="Glyco_hydro_92"/>
    <property type="match status" value="1"/>
</dbReference>
<dbReference type="EMBL" id="JABEND010000009">
    <property type="protein sequence ID" value="NNG37023.1"/>
    <property type="molecule type" value="Genomic_DNA"/>
</dbReference>
<dbReference type="Gene3D" id="1.20.1050.60">
    <property type="entry name" value="alpha-1,2-mannosidase"/>
    <property type="match status" value="1"/>
</dbReference>
<dbReference type="PANTHER" id="PTHR12143:SF39">
    <property type="entry name" value="SECRETED PROTEIN"/>
    <property type="match status" value="1"/>
</dbReference>
<dbReference type="Pfam" id="PF17678">
    <property type="entry name" value="Glyco_hydro_92N"/>
    <property type="match status" value="1"/>
</dbReference>
<name>A0A849ABG8_9ACTN</name>
<dbReference type="InterPro" id="IPR041371">
    <property type="entry name" value="GH92_N"/>
</dbReference>
<proteinExistence type="predicted"/>
<protein>
    <submittedName>
        <fullName evidence="4">Glycoside hydrolase family 92 protein</fullName>
    </submittedName>
</protein>
<dbReference type="GO" id="GO:0006516">
    <property type="term" value="P:glycoprotein catabolic process"/>
    <property type="evidence" value="ECO:0007669"/>
    <property type="project" value="TreeGrafter"/>
</dbReference>
<dbReference type="InterPro" id="IPR050883">
    <property type="entry name" value="PNGase"/>
</dbReference>
<sequence length="974" mass="101652">MRPRRSISRRHWAPGLTGRLTRRSCTGADGGIGTGTGTDRCWRRPLRWQHPDNDVSTISLTHLNGVGCPGQGAVGLMPASTPQPVASGARPTGVTFKTATETAKPGLYSVQLDNKVTVELTATTRTGMAQFSYPNAGAGYLALDTKLNGNSNSGAGNKISAANTQLTIGDDGRTLSGTAVAPAFCTPYGTKFNSPVYFYAELNRSLKAQSGGTVNTVQDGAAVLQYQLPADDPTLTMRVGISAVSQQNAKLNLQTENAASTFDQVRQATDAAWNTRLNSIQVDRAADPAALTTRQREQLTKFYTALYRVFGSPTVYSDVNGDFRSMAAAKPYPADVDVTGTVLDRPTANVADYPFRRPDGSTGGYRTHYSGLSMWDTYRSQAQLLALLAPDVASEVNQSLVVDGLQCGAFPHWVDASDDSTPMAGDNAPPMLAGAYAFGANNFDLNAAARLTLQSGYDAASSCNGNASFPGFDDYLADGYYPDASSANIERYNSDWAAAQLLAGLPESVKNSAGITAADTAQLQGRAQWWTSIFDPATTTIAARSKPAAPGQPGPLVPGSFHESTEPNYFFSFGQSWPQLITAIGGPAAAVERLNRLFSIDNALTVTPTAKQLNGGQESQGFYMGNEMGFPAPWAYNAAGKPAATQYIVAKLMDIAFTTGRAGLPGNDDMGATSSWYVFAALGMFPTVASEGALQLSTPQFPGITVHRAAGEPPLRIETSADAAGAPFIQSMTVDGAQHTGTEMTVAQLASAQTLRYTLGSNASSWGAATPAAPVQSAISLRLPTDVPVYGTDKPVAATATVTLPGGGRPHGTVVLRSGRSTLSQSEVGADGTATLPIPATTPAGVMAVTATFVPADPRTALPATTTSQKLQVAMVLSTTTVTADVVKVKGKRNLVVTTTVKLSTPVAVAGTANVNVAGKKVASVPLNTGADGTGRAVTDPIPVTRGRVNVVVTWLPDDPSVQRSTGHATVLVK</sequence>
<dbReference type="Gene3D" id="1.20.1610.10">
    <property type="entry name" value="alpha-1,2-mannosidases domains"/>
    <property type="match status" value="1"/>
</dbReference>
<feature type="domain" description="Glycosyl hydrolase family 92" evidence="2">
    <location>
        <begin position="248"/>
        <end position="760"/>
    </location>
</feature>
<evidence type="ECO:0000259" key="2">
    <source>
        <dbReference type="Pfam" id="PF07971"/>
    </source>
</evidence>
<feature type="domain" description="Glycosyl hydrolase family 92 N-terminal" evidence="3">
    <location>
        <begin position="42"/>
        <end position="242"/>
    </location>
</feature>
<evidence type="ECO:0000256" key="1">
    <source>
        <dbReference type="SAM" id="MobiDB-lite"/>
    </source>
</evidence>
<dbReference type="InterPro" id="IPR014718">
    <property type="entry name" value="GH-type_carb-bd"/>
</dbReference>
<dbReference type="GO" id="GO:0030246">
    <property type="term" value="F:carbohydrate binding"/>
    <property type="evidence" value="ECO:0007669"/>
    <property type="project" value="InterPro"/>
</dbReference>
<dbReference type="SUPFAM" id="SSF48208">
    <property type="entry name" value="Six-hairpin glycosidases"/>
    <property type="match status" value="1"/>
</dbReference>
<dbReference type="Gene3D" id="2.70.98.10">
    <property type="match status" value="1"/>
</dbReference>
<keyword evidence="5" id="KW-1185">Reference proteome</keyword>
<dbReference type="GO" id="GO:0005829">
    <property type="term" value="C:cytosol"/>
    <property type="evidence" value="ECO:0007669"/>
    <property type="project" value="TreeGrafter"/>
</dbReference>
<dbReference type="RefSeq" id="WP_171200718.1">
    <property type="nucleotide sequence ID" value="NZ_JABEND010000009.1"/>
</dbReference>
<dbReference type="InterPro" id="IPR012939">
    <property type="entry name" value="Glyco_hydro_92"/>
</dbReference>
<comment type="caution">
    <text evidence="4">The sequence shown here is derived from an EMBL/GenBank/DDBJ whole genome shotgun (WGS) entry which is preliminary data.</text>
</comment>